<organism evidence="1 2">
    <name type="scientific">Persea americana</name>
    <name type="common">Avocado</name>
    <dbReference type="NCBI Taxonomy" id="3435"/>
    <lineage>
        <taxon>Eukaryota</taxon>
        <taxon>Viridiplantae</taxon>
        <taxon>Streptophyta</taxon>
        <taxon>Embryophyta</taxon>
        <taxon>Tracheophyta</taxon>
        <taxon>Spermatophyta</taxon>
        <taxon>Magnoliopsida</taxon>
        <taxon>Magnoliidae</taxon>
        <taxon>Laurales</taxon>
        <taxon>Lauraceae</taxon>
        <taxon>Persea</taxon>
    </lineage>
</organism>
<evidence type="ECO:0000313" key="2">
    <source>
        <dbReference type="Proteomes" id="UP001234297"/>
    </source>
</evidence>
<dbReference type="EMBL" id="CM056818">
    <property type="protein sequence ID" value="KAJ8622704.1"/>
    <property type="molecule type" value="Genomic_DNA"/>
</dbReference>
<accession>A0ACC2KNG1</accession>
<evidence type="ECO:0000313" key="1">
    <source>
        <dbReference type="EMBL" id="KAJ8622704.1"/>
    </source>
</evidence>
<proteinExistence type="predicted"/>
<sequence>MCFLVREWKKKKKKQQQQQQQQHTMHATGAQTPISNSDVAPSISSSSTIPLPPSALDAASFTYTPFYCEENVYLLCKKLCEIGMADPDGIDLFVVFISNEDKQATLWHQKASQRIDGLNVWDYHVICIQRKVEGSVLQVWDLDSSLPFPSPLNQYVAQAIRPSFPLNSNFVRLFRVVHVPILLHCFASDRQHMKNPDGNWIAQPPLYEPIVAEDGTVNNLSDYVGMKVADVRTNLGDLIEGLFSEKLGVISIVCFGLGSSGLQHSLCFTDMGFVLNKELSFRPRHDTGFVLNRELFLSLWHDMGSVLDTELICRPLAPISFSHVLHLVFHRLPGIYLSSTCEQQADFSQIDSALRKTNPYLPEPDLPLPLLVSGARVAPNRGETARLQVRFSHSKRDFTFHVESGIEYMLWGCLSCTCNQDG</sequence>
<keyword evidence="2" id="KW-1185">Reference proteome</keyword>
<name>A0ACC2KNG1_PERAE</name>
<dbReference type="Proteomes" id="UP001234297">
    <property type="component" value="Chromosome 10"/>
</dbReference>
<comment type="caution">
    <text evidence="1">The sequence shown here is derived from an EMBL/GenBank/DDBJ whole genome shotgun (WGS) entry which is preliminary data.</text>
</comment>
<reference evidence="1 2" key="1">
    <citation type="journal article" date="2022" name="Hortic Res">
        <title>A haplotype resolved chromosomal level avocado genome allows analysis of novel avocado genes.</title>
        <authorList>
            <person name="Nath O."/>
            <person name="Fletcher S.J."/>
            <person name="Hayward A."/>
            <person name="Shaw L.M."/>
            <person name="Masouleh A.K."/>
            <person name="Furtado A."/>
            <person name="Henry R.J."/>
            <person name="Mitter N."/>
        </authorList>
    </citation>
    <scope>NUCLEOTIDE SEQUENCE [LARGE SCALE GENOMIC DNA]</scope>
    <source>
        <strain evidence="2">cv. Hass</strain>
    </source>
</reference>
<gene>
    <name evidence="1" type="ORF">MRB53_031233</name>
</gene>
<protein>
    <submittedName>
        <fullName evidence="1">Uncharacterized protein</fullName>
    </submittedName>
</protein>